<dbReference type="SUPFAM" id="SSF51984">
    <property type="entry name" value="MurCD N-terminal domain"/>
    <property type="match status" value="1"/>
</dbReference>
<dbReference type="InterPro" id="IPR000713">
    <property type="entry name" value="Mur_ligase_N"/>
</dbReference>
<comment type="subcellular location">
    <subcellularLocation>
        <location evidence="1 14">Cytoplasm</location>
    </subcellularLocation>
</comment>
<gene>
    <name evidence="14 18" type="primary">murC</name>
    <name evidence="18" type="ORF">ACFPJ6_15765</name>
</gene>
<feature type="binding site" evidence="14">
    <location>
        <begin position="125"/>
        <end position="131"/>
    </location>
    <ligand>
        <name>ATP</name>
        <dbReference type="ChEBI" id="CHEBI:30616"/>
    </ligand>
</feature>
<keyword evidence="12 14" id="KW-0961">Cell wall biogenesis/degradation</keyword>
<feature type="domain" description="Mur ligase N-terminal catalytic" evidence="15">
    <location>
        <begin position="21"/>
        <end position="116"/>
    </location>
</feature>
<keyword evidence="7 14" id="KW-0547">Nucleotide-binding</keyword>
<feature type="domain" description="Mur ligase C-terminal" evidence="16">
    <location>
        <begin position="342"/>
        <end position="468"/>
    </location>
</feature>
<keyword evidence="8 14" id="KW-0067">ATP-binding</keyword>
<evidence type="ECO:0000256" key="4">
    <source>
        <dbReference type="ARBA" id="ARBA00022490"/>
    </source>
</evidence>
<evidence type="ECO:0000256" key="5">
    <source>
        <dbReference type="ARBA" id="ARBA00022598"/>
    </source>
</evidence>
<keyword evidence="6 14" id="KW-0132">Cell division</keyword>
<comment type="function">
    <text evidence="14">Cell wall formation.</text>
</comment>
<keyword evidence="4 14" id="KW-0963">Cytoplasm</keyword>
<comment type="catalytic activity">
    <reaction evidence="13 14">
        <text>UDP-N-acetyl-alpha-D-muramate + L-alanine + ATP = UDP-N-acetyl-alpha-D-muramoyl-L-alanine + ADP + phosphate + H(+)</text>
        <dbReference type="Rhea" id="RHEA:23372"/>
        <dbReference type="ChEBI" id="CHEBI:15378"/>
        <dbReference type="ChEBI" id="CHEBI:30616"/>
        <dbReference type="ChEBI" id="CHEBI:43474"/>
        <dbReference type="ChEBI" id="CHEBI:57972"/>
        <dbReference type="ChEBI" id="CHEBI:70757"/>
        <dbReference type="ChEBI" id="CHEBI:83898"/>
        <dbReference type="ChEBI" id="CHEBI:456216"/>
        <dbReference type="EC" id="6.3.2.8"/>
    </reaction>
</comment>
<dbReference type="Gene3D" id="3.40.1190.10">
    <property type="entry name" value="Mur-like, catalytic domain"/>
    <property type="match status" value="1"/>
</dbReference>
<evidence type="ECO:0000259" key="15">
    <source>
        <dbReference type="Pfam" id="PF01225"/>
    </source>
</evidence>
<keyword evidence="9 14" id="KW-0133">Cell shape</keyword>
<evidence type="ECO:0000256" key="11">
    <source>
        <dbReference type="ARBA" id="ARBA00023306"/>
    </source>
</evidence>
<evidence type="ECO:0000256" key="3">
    <source>
        <dbReference type="ARBA" id="ARBA00012211"/>
    </source>
</evidence>
<evidence type="ECO:0000256" key="8">
    <source>
        <dbReference type="ARBA" id="ARBA00022840"/>
    </source>
</evidence>
<dbReference type="GO" id="GO:0008763">
    <property type="term" value="F:UDP-N-acetylmuramate-L-alanine ligase activity"/>
    <property type="evidence" value="ECO:0007669"/>
    <property type="project" value="UniProtKB-EC"/>
</dbReference>
<dbReference type="RefSeq" id="WP_340271291.1">
    <property type="nucleotide sequence ID" value="NZ_JBBEOG010000010.1"/>
</dbReference>
<dbReference type="InterPro" id="IPR004101">
    <property type="entry name" value="Mur_ligase_C"/>
</dbReference>
<comment type="caution">
    <text evidence="18">The sequence shown here is derived from an EMBL/GenBank/DDBJ whole genome shotgun (WGS) entry which is preliminary data.</text>
</comment>
<dbReference type="InterPro" id="IPR005758">
    <property type="entry name" value="UDP-N-AcMur_Ala_ligase_MurC"/>
</dbReference>
<protein>
    <recommendedName>
        <fullName evidence="3 14">UDP-N-acetylmuramate--L-alanine ligase</fullName>
        <ecNumber evidence="3 14">6.3.2.8</ecNumber>
    </recommendedName>
    <alternativeName>
        <fullName evidence="14">UDP-N-acetylmuramoyl-L-alanine synthetase</fullName>
    </alternativeName>
</protein>
<dbReference type="PANTHER" id="PTHR43445:SF3">
    <property type="entry name" value="UDP-N-ACETYLMURAMATE--L-ALANINE LIGASE"/>
    <property type="match status" value="1"/>
</dbReference>
<dbReference type="InterPro" id="IPR050061">
    <property type="entry name" value="MurCDEF_pg_biosynth"/>
</dbReference>
<sequence>MTPTSPVTGEELLALLRSGPVHVVAAGGAGMSGIVRLLLDDGVPVTGSDARDSATLRALEQRGARVHVGHDADHVAGARLVVVSTAVRPDNPEVLAAAAAGVPVVHRSVALAGLMHGCRVAAVAGTHGKTTTTSMLTVAARRAGLDPSYAIGGDLVVDGVNARRGTDAVFVAEADESDGSFLAYRPDVAVVTNVEADHLDHYGDAEAVHAAFGRFAERVQPGGLLVVGADDRGSRALARSVGGGEDVDGGRTVLTVGEAADADVRVVVDPKAELRGEELVVARLVAAEQAVPGAGDRELRLRVPGRHNVVDAALAYTAAVAGLGLDPAGVVAGLEAFSGARRRFEAVGEAAGVRVVDDYAHHPTEVAATIAAARSVAGRGKVHVLFQPHLYSRTRLFADGFATALSDAAEVVVLDVYGAREDPEPGVDGRLVADRVPGATYEPDRDAAVEAVARGARRGDLVLTLGAGDVTELGPRVVDALRAREG</sequence>
<keyword evidence="10 14" id="KW-0573">Peptidoglycan synthesis</keyword>
<dbReference type="EC" id="6.3.2.8" evidence="3 14"/>
<evidence type="ECO:0000259" key="17">
    <source>
        <dbReference type="Pfam" id="PF08245"/>
    </source>
</evidence>
<reference evidence="19" key="1">
    <citation type="journal article" date="2019" name="Int. J. Syst. Evol. Microbiol.">
        <title>The Global Catalogue of Microorganisms (GCM) 10K type strain sequencing project: providing services to taxonomists for standard genome sequencing and annotation.</title>
        <authorList>
            <consortium name="The Broad Institute Genomics Platform"/>
            <consortium name="The Broad Institute Genome Sequencing Center for Infectious Disease"/>
            <person name="Wu L."/>
            <person name="Ma J."/>
        </authorList>
    </citation>
    <scope>NUCLEOTIDE SEQUENCE [LARGE SCALE GENOMIC DNA]</scope>
    <source>
        <strain evidence="19">CCUG 43114</strain>
    </source>
</reference>
<comment type="pathway">
    <text evidence="2 14">Cell wall biogenesis; peptidoglycan biosynthesis.</text>
</comment>
<evidence type="ECO:0000256" key="12">
    <source>
        <dbReference type="ARBA" id="ARBA00023316"/>
    </source>
</evidence>
<evidence type="ECO:0000313" key="18">
    <source>
        <dbReference type="EMBL" id="MFC5382226.1"/>
    </source>
</evidence>
<dbReference type="Pfam" id="PF08245">
    <property type="entry name" value="Mur_ligase_M"/>
    <property type="match status" value="1"/>
</dbReference>
<dbReference type="Gene3D" id="3.90.190.20">
    <property type="entry name" value="Mur ligase, C-terminal domain"/>
    <property type="match status" value="1"/>
</dbReference>
<dbReference type="HAMAP" id="MF_00046">
    <property type="entry name" value="MurC"/>
    <property type="match status" value="1"/>
</dbReference>
<evidence type="ECO:0000256" key="2">
    <source>
        <dbReference type="ARBA" id="ARBA00004752"/>
    </source>
</evidence>
<evidence type="ECO:0000256" key="6">
    <source>
        <dbReference type="ARBA" id="ARBA00022618"/>
    </source>
</evidence>
<evidence type="ECO:0000256" key="1">
    <source>
        <dbReference type="ARBA" id="ARBA00004496"/>
    </source>
</evidence>
<dbReference type="NCBIfam" id="TIGR01082">
    <property type="entry name" value="murC"/>
    <property type="match status" value="1"/>
</dbReference>
<feature type="domain" description="Mur ligase central" evidence="17">
    <location>
        <begin position="123"/>
        <end position="318"/>
    </location>
</feature>
<keyword evidence="19" id="KW-1185">Reference proteome</keyword>
<evidence type="ECO:0000256" key="10">
    <source>
        <dbReference type="ARBA" id="ARBA00022984"/>
    </source>
</evidence>
<proteinExistence type="inferred from homology"/>
<evidence type="ECO:0000313" key="19">
    <source>
        <dbReference type="Proteomes" id="UP001596122"/>
    </source>
</evidence>
<dbReference type="Gene3D" id="3.40.50.720">
    <property type="entry name" value="NAD(P)-binding Rossmann-like Domain"/>
    <property type="match status" value="1"/>
</dbReference>
<dbReference type="EMBL" id="JBHSLD010000015">
    <property type="protein sequence ID" value="MFC5382226.1"/>
    <property type="molecule type" value="Genomic_DNA"/>
</dbReference>
<dbReference type="Pfam" id="PF01225">
    <property type="entry name" value="Mur_ligase"/>
    <property type="match status" value="1"/>
</dbReference>
<dbReference type="Proteomes" id="UP001596122">
    <property type="component" value="Unassembled WGS sequence"/>
</dbReference>
<dbReference type="InterPro" id="IPR013221">
    <property type="entry name" value="Mur_ligase_cen"/>
</dbReference>
<comment type="similarity">
    <text evidence="14">Belongs to the MurCDEF family.</text>
</comment>
<evidence type="ECO:0000256" key="9">
    <source>
        <dbReference type="ARBA" id="ARBA00022960"/>
    </source>
</evidence>
<keyword evidence="11 14" id="KW-0131">Cell cycle</keyword>
<evidence type="ECO:0000256" key="13">
    <source>
        <dbReference type="ARBA" id="ARBA00047833"/>
    </source>
</evidence>
<dbReference type="PANTHER" id="PTHR43445">
    <property type="entry name" value="UDP-N-ACETYLMURAMATE--L-ALANINE LIGASE-RELATED"/>
    <property type="match status" value="1"/>
</dbReference>
<name>A0ABW0GTS1_9MICO</name>
<evidence type="ECO:0000256" key="14">
    <source>
        <dbReference type="HAMAP-Rule" id="MF_00046"/>
    </source>
</evidence>
<dbReference type="InterPro" id="IPR036615">
    <property type="entry name" value="Mur_ligase_C_dom_sf"/>
</dbReference>
<dbReference type="SUPFAM" id="SSF53623">
    <property type="entry name" value="MurD-like peptide ligases, catalytic domain"/>
    <property type="match status" value="1"/>
</dbReference>
<evidence type="ECO:0000259" key="16">
    <source>
        <dbReference type="Pfam" id="PF02875"/>
    </source>
</evidence>
<organism evidence="18 19">
    <name type="scientific">Aquipuribacter nitratireducens</name>
    <dbReference type="NCBI Taxonomy" id="650104"/>
    <lineage>
        <taxon>Bacteria</taxon>
        <taxon>Bacillati</taxon>
        <taxon>Actinomycetota</taxon>
        <taxon>Actinomycetes</taxon>
        <taxon>Micrococcales</taxon>
        <taxon>Intrasporangiaceae</taxon>
        <taxon>Aquipuribacter</taxon>
    </lineage>
</organism>
<keyword evidence="5 14" id="KW-0436">Ligase</keyword>
<dbReference type="Pfam" id="PF02875">
    <property type="entry name" value="Mur_ligase_C"/>
    <property type="match status" value="1"/>
</dbReference>
<dbReference type="InterPro" id="IPR036565">
    <property type="entry name" value="Mur-like_cat_sf"/>
</dbReference>
<evidence type="ECO:0000256" key="7">
    <source>
        <dbReference type="ARBA" id="ARBA00022741"/>
    </source>
</evidence>
<dbReference type="SUPFAM" id="SSF53244">
    <property type="entry name" value="MurD-like peptide ligases, peptide-binding domain"/>
    <property type="match status" value="1"/>
</dbReference>
<accession>A0ABW0GTS1</accession>